<dbReference type="InterPro" id="IPR016181">
    <property type="entry name" value="Acyl_CoA_acyltransferase"/>
</dbReference>
<name>A0ABR8HFN6_NOSPU</name>
<feature type="domain" description="N-acetyltransferase" evidence="1">
    <location>
        <begin position="3"/>
        <end position="146"/>
    </location>
</feature>
<dbReference type="EMBL" id="JACJTC010000019">
    <property type="protein sequence ID" value="MBD2614598.1"/>
    <property type="molecule type" value="Genomic_DNA"/>
</dbReference>
<protein>
    <submittedName>
        <fullName evidence="2">GNAT family N-acetyltransferase</fullName>
    </submittedName>
</protein>
<keyword evidence="3" id="KW-1185">Reference proteome</keyword>
<dbReference type="CDD" id="cd04301">
    <property type="entry name" value="NAT_SF"/>
    <property type="match status" value="1"/>
</dbReference>
<proteinExistence type="predicted"/>
<comment type="caution">
    <text evidence="2">The sequence shown here is derived from an EMBL/GenBank/DDBJ whole genome shotgun (WGS) entry which is preliminary data.</text>
</comment>
<dbReference type="Proteomes" id="UP000606396">
    <property type="component" value="Unassembled WGS sequence"/>
</dbReference>
<dbReference type="SUPFAM" id="SSF55729">
    <property type="entry name" value="Acyl-CoA N-acyltransferases (Nat)"/>
    <property type="match status" value="1"/>
</dbReference>
<evidence type="ECO:0000313" key="3">
    <source>
        <dbReference type="Proteomes" id="UP000606396"/>
    </source>
</evidence>
<dbReference type="InterPro" id="IPR000182">
    <property type="entry name" value="GNAT_dom"/>
</dbReference>
<accession>A0ABR8HFN6</accession>
<sequence length="146" mass="17208">MSEEIQSFSIEYLEPCAYLYVEVFNSKPWNEQWSFNTARTRLFEITNTPGFVGFIFKQDELLGFLAGYCKQGQKSKSFYLEEICVRPDNQRQKIGTKLLDKLMQTLTSIEVKSVYLLTNKDGQAEAFYTKHGYQRKQEMIFMTKKF</sequence>
<dbReference type="Gene3D" id="3.40.630.30">
    <property type="match status" value="1"/>
</dbReference>
<evidence type="ECO:0000313" key="2">
    <source>
        <dbReference type="EMBL" id="MBD2614598.1"/>
    </source>
</evidence>
<reference evidence="2 3" key="1">
    <citation type="journal article" date="2020" name="ISME J.">
        <title>Comparative genomics reveals insights into cyanobacterial evolution and habitat adaptation.</title>
        <authorList>
            <person name="Chen M.Y."/>
            <person name="Teng W.K."/>
            <person name="Zhao L."/>
            <person name="Hu C.X."/>
            <person name="Zhou Y.K."/>
            <person name="Han B.P."/>
            <person name="Song L.R."/>
            <person name="Shu W.S."/>
        </authorList>
    </citation>
    <scope>NUCLEOTIDE SEQUENCE [LARGE SCALE GENOMIC DNA]</scope>
    <source>
        <strain evidence="2 3">FACHB-252</strain>
    </source>
</reference>
<evidence type="ECO:0000259" key="1">
    <source>
        <dbReference type="PROSITE" id="PS51186"/>
    </source>
</evidence>
<dbReference type="RefSeq" id="WP_190951524.1">
    <property type="nucleotide sequence ID" value="NZ_JACJTC010000019.1"/>
</dbReference>
<gene>
    <name evidence="2" type="ORF">H6G94_25560</name>
</gene>
<organism evidence="2 3">
    <name type="scientific">Nostoc punctiforme FACHB-252</name>
    <dbReference type="NCBI Taxonomy" id="1357509"/>
    <lineage>
        <taxon>Bacteria</taxon>
        <taxon>Bacillati</taxon>
        <taxon>Cyanobacteriota</taxon>
        <taxon>Cyanophyceae</taxon>
        <taxon>Nostocales</taxon>
        <taxon>Nostocaceae</taxon>
        <taxon>Nostoc</taxon>
    </lineage>
</organism>
<dbReference type="PROSITE" id="PS51186">
    <property type="entry name" value="GNAT"/>
    <property type="match status" value="1"/>
</dbReference>
<dbReference type="Pfam" id="PF00583">
    <property type="entry name" value="Acetyltransf_1"/>
    <property type="match status" value="1"/>
</dbReference>